<evidence type="ECO:0000313" key="1">
    <source>
        <dbReference type="EMBL" id="CAG6621348.1"/>
    </source>
</evidence>
<protein>
    <submittedName>
        <fullName evidence="1">Uncharacterized protein</fullName>
    </submittedName>
</protein>
<sequence>MKQRRSLLLLMKAMNQMRSLLLKLRKQLSIIMNKLAWPTQHTHHKRNTPSIHSWTNTHSNSSSLNQTDTKLFHICIHNPTPVHHTYLIHPPPGCLSTRVHEIHIQIHINRTPSTHVKNTKKKNQMCKARYTL</sequence>
<organism evidence="1">
    <name type="scientific">Cacopsylla melanoneura</name>
    <dbReference type="NCBI Taxonomy" id="428564"/>
    <lineage>
        <taxon>Eukaryota</taxon>
        <taxon>Metazoa</taxon>
        <taxon>Ecdysozoa</taxon>
        <taxon>Arthropoda</taxon>
        <taxon>Hexapoda</taxon>
        <taxon>Insecta</taxon>
        <taxon>Pterygota</taxon>
        <taxon>Neoptera</taxon>
        <taxon>Paraneoptera</taxon>
        <taxon>Hemiptera</taxon>
        <taxon>Sternorrhyncha</taxon>
        <taxon>Psylloidea</taxon>
        <taxon>Psyllidae</taxon>
        <taxon>Psyllinae</taxon>
        <taxon>Cacopsylla</taxon>
    </lineage>
</organism>
<dbReference type="EMBL" id="HBUF01049989">
    <property type="protein sequence ID" value="CAG6621348.1"/>
    <property type="molecule type" value="Transcribed_RNA"/>
</dbReference>
<accession>A0A8D8MBF9</accession>
<proteinExistence type="predicted"/>
<dbReference type="AlphaFoldDB" id="A0A8D8MBF9"/>
<reference evidence="1" key="1">
    <citation type="submission" date="2021-05" db="EMBL/GenBank/DDBJ databases">
        <authorList>
            <person name="Alioto T."/>
            <person name="Alioto T."/>
            <person name="Gomez Garrido J."/>
        </authorList>
    </citation>
    <scope>NUCLEOTIDE SEQUENCE</scope>
</reference>
<name>A0A8D8MBF9_9HEMI</name>